<keyword evidence="4" id="KW-1185">Reference proteome</keyword>
<evidence type="ECO:0000259" key="2">
    <source>
        <dbReference type="Pfam" id="PF07705"/>
    </source>
</evidence>
<dbReference type="PANTHER" id="PTHR34819">
    <property type="entry name" value="LARGE CYSTEINE-RICH PERIPLASMIC PROTEIN OMCB"/>
    <property type="match status" value="1"/>
</dbReference>
<evidence type="ECO:0000259" key="1">
    <source>
        <dbReference type="Pfam" id="PF01345"/>
    </source>
</evidence>
<accession>A0A9X2APB9</accession>
<dbReference type="RefSeq" id="WP_243307640.1">
    <property type="nucleotide sequence ID" value="NZ_JALGBI010000002.1"/>
</dbReference>
<sequence length="1068" mass="105996">MSASADLVVSKVASSANGTAGATISYTVTLVNLGPSAAQNVTLTDVMSAGLSLISASSTGGNGTATVGGASAAATATTLASGATLTLVVNATVTATTGNVTNTAAGTSTTPDSNPNNNTATVVTSVVAADMSTTFSGFPASAPVGSVVGGTVSFVNVSANTAVNPTVTLQLTPGLGAGKVTVTSVVLGVGTYNNATGVVTFANPVPSSLVAGGTISASVSYLQTSTVVTGTGTSKATNDTNPANNTATFSVSSTAVADIQVTLSVPSAATAGSTVTGTVTFANNGPSAASNVGGTVSVAGGTVTALTSGTVNNGVGSSVVTSSLGAGSSVSYTFTYVVPASGVVTSTAVVTSTTPDSNLANNTASGITAISSLADVSVTLVVPATSAPGSTVTATVTVLNLGPSAAANVTATLTLPGGSQTTVLTLSSLPAGSSTVTVVAYSIPASQTASSSLTWKANVDTTTPESTKANNTATASLTVATVNNASLSGRVWLDANSDKLYTPKVDLDLAGWHVELLLNGAVVGNAITGADGSYTIINQVPGSGYAVRFKNPAGQVIVSTPFNQTTTLASGNSSTGTTTSVIGSSTVVIGGSISNVTLYAGDNVKEQNLPIDPSGIVYDAVSRKPVAGAVVTLIGPDGNPVPGNQLLQGASSMTTDASGIYQFDLLPSAPNGSYKLGITPPDGYSATPAAQGGVAQPGGTYTPPTNVALVSIQPNATAPAANVTGGGAVGAVGTQYFLMFNLTVQGGSPSAGVIHNHIPLDPLASGAILVNKTGNKTVAEVGDSVQYTIRMRNTTSRPIAGVTLEDLLPAGFRYILETARLNNAVLANPAGGVGRALTFTIGTIPANTVYELTYFVRLGVGSQQGDGINRATAAFPGANAAPVRSNTALFKVTVQGGVFSNEGCIVGKVYMDCDGNFVQGNDGGSRELGIPGVRLVMLDGTYIVTDNEGKYSLCGVKPQTHVIKVDRTTLPKGARLVPSSNRNAGVGDSIFVDMKGGEMHRADFIEGSCSPEVMDQVKARRAQGGPSLPEHEKGMPLKLDNRSSPGLQILPAARQMGSTPVDTGVIRP</sequence>
<dbReference type="InterPro" id="IPR051172">
    <property type="entry name" value="Chlamydia_OmcB"/>
</dbReference>
<reference evidence="3" key="1">
    <citation type="submission" date="2022-03" db="EMBL/GenBank/DDBJ databases">
        <authorList>
            <person name="Woo C.Y."/>
        </authorList>
    </citation>
    <scope>NUCLEOTIDE SEQUENCE</scope>
    <source>
        <strain evidence="3">CYS-02</strain>
    </source>
</reference>
<dbReference type="InterPro" id="IPR011635">
    <property type="entry name" value="CARDB"/>
</dbReference>
<protein>
    <recommendedName>
        <fullName evidence="5">DUF11 domain-containing protein</fullName>
    </recommendedName>
</protein>
<evidence type="ECO:0008006" key="5">
    <source>
        <dbReference type="Google" id="ProtNLM"/>
    </source>
</evidence>
<evidence type="ECO:0000313" key="3">
    <source>
        <dbReference type="EMBL" id="MCJ0764720.1"/>
    </source>
</evidence>
<comment type="caution">
    <text evidence="3">The sequence shown here is derived from an EMBL/GenBank/DDBJ whole genome shotgun (WGS) entry which is preliminary data.</text>
</comment>
<name>A0A9X2APB9_9BURK</name>
<feature type="domain" description="CARDB" evidence="2">
    <location>
        <begin position="375"/>
        <end position="474"/>
    </location>
</feature>
<dbReference type="Gene3D" id="2.60.40.740">
    <property type="match status" value="1"/>
</dbReference>
<dbReference type="Gene3D" id="2.60.40.10">
    <property type="entry name" value="Immunoglobulins"/>
    <property type="match status" value="6"/>
</dbReference>
<dbReference type="Pfam" id="PF01345">
    <property type="entry name" value="DUF11"/>
    <property type="match status" value="3"/>
</dbReference>
<evidence type="ECO:0000313" key="4">
    <source>
        <dbReference type="Proteomes" id="UP001139447"/>
    </source>
</evidence>
<gene>
    <name evidence="3" type="ORF">MMF98_16005</name>
</gene>
<dbReference type="Pfam" id="PF07705">
    <property type="entry name" value="CARDB"/>
    <property type="match status" value="1"/>
</dbReference>
<dbReference type="AlphaFoldDB" id="A0A9X2APB9"/>
<dbReference type="InterPro" id="IPR047589">
    <property type="entry name" value="DUF11_rpt"/>
</dbReference>
<dbReference type="SUPFAM" id="SSF49478">
    <property type="entry name" value="Cna protein B-type domain"/>
    <property type="match status" value="1"/>
</dbReference>
<dbReference type="NCBIfam" id="TIGR01451">
    <property type="entry name" value="B_ant_repeat"/>
    <property type="match status" value="2"/>
</dbReference>
<organism evidence="3 4">
    <name type="scientific">Variovorax terrae</name>
    <dbReference type="NCBI Taxonomy" id="2923278"/>
    <lineage>
        <taxon>Bacteria</taxon>
        <taxon>Pseudomonadati</taxon>
        <taxon>Pseudomonadota</taxon>
        <taxon>Betaproteobacteria</taxon>
        <taxon>Burkholderiales</taxon>
        <taxon>Comamonadaceae</taxon>
        <taxon>Variovorax</taxon>
    </lineage>
</organism>
<dbReference type="InterPro" id="IPR013783">
    <property type="entry name" value="Ig-like_fold"/>
</dbReference>
<dbReference type="EMBL" id="JALGBI010000002">
    <property type="protein sequence ID" value="MCJ0764720.1"/>
    <property type="molecule type" value="Genomic_DNA"/>
</dbReference>
<dbReference type="Proteomes" id="UP001139447">
    <property type="component" value="Unassembled WGS sequence"/>
</dbReference>
<feature type="domain" description="DUF11" evidence="1">
    <location>
        <begin position="6"/>
        <end position="122"/>
    </location>
</feature>
<feature type="domain" description="DUF11" evidence="1">
    <location>
        <begin position="258"/>
        <end position="365"/>
    </location>
</feature>
<feature type="domain" description="DUF11" evidence="1">
    <location>
        <begin position="770"/>
        <end position="873"/>
    </location>
</feature>
<dbReference type="SUPFAM" id="SSF117074">
    <property type="entry name" value="Hypothetical protein PA1324"/>
    <property type="match status" value="1"/>
</dbReference>
<dbReference type="PANTHER" id="PTHR34819:SF3">
    <property type="entry name" value="CELL SURFACE PROTEIN"/>
    <property type="match status" value="1"/>
</dbReference>
<proteinExistence type="predicted"/>
<dbReference type="InterPro" id="IPR001434">
    <property type="entry name" value="OmcB-like_DUF11"/>
</dbReference>